<gene>
    <name evidence="2" type="ORF">ACE1CA_14055</name>
</gene>
<dbReference type="SUPFAM" id="SSF160719">
    <property type="entry name" value="gpW/gp25-like"/>
    <property type="match status" value="1"/>
</dbReference>
<protein>
    <submittedName>
        <fullName evidence="2">GPW/gp25 family protein</fullName>
    </submittedName>
</protein>
<dbReference type="RefSeq" id="WP_413278058.1">
    <property type="nucleotide sequence ID" value="NZ_JBHFNT010000116.1"/>
</dbReference>
<keyword evidence="3" id="KW-1185">Reference proteome</keyword>
<evidence type="ECO:0000313" key="3">
    <source>
        <dbReference type="Proteomes" id="UP001576780"/>
    </source>
</evidence>
<reference evidence="2 3" key="1">
    <citation type="submission" date="2024-09" db="EMBL/GenBank/DDBJ databases">
        <title>Floridaenema gen nov. (Aerosakkonemataceae, Aerosakkonematales ord. nov., Cyanobacteria) from benthic tropical and subtropical fresh waters, with the description of four new species.</title>
        <authorList>
            <person name="Moretto J.A."/>
            <person name="Berthold D.E."/>
            <person name="Lefler F.W."/>
            <person name="Huang I.-S."/>
            <person name="Laughinghouse H. IV."/>
        </authorList>
    </citation>
    <scope>NUCLEOTIDE SEQUENCE [LARGE SCALE GENOMIC DNA]</scope>
    <source>
        <strain evidence="2 3">BLCC-F167</strain>
    </source>
</reference>
<evidence type="ECO:0000259" key="1">
    <source>
        <dbReference type="Pfam" id="PF04965"/>
    </source>
</evidence>
<dbReference type="Proteomes" id="UP001576780">
    <property type="component" value="Unassembled WGS sequence"/>
</dbReference>
<dbReference type="InterPro" id="IPR007048">
    <property type="entry name" value="IraD/Gp25-like"/>
</dbReference>
<dbReference type="Pfam" id="PF04965">
    <property type="entry name" value="GPW_gp25"/>
    <property type="match status" value="1"/>
</dbReference>
<accession>A0ABV4WLM8</accession>
<feature type="domain" description="IraD/Gp25-like" evidence="1">
    <location>
        <begin position="36"/>
        <end position="121"/>
    </location>
</feature>
<comment type="caution">
    <text evidence="2">The sequence shown here is derived from an EMBL/GenBank/DDBJ whole genome shotgun (WGS) entry which is preliminary data.</text>
</comment>
<organism evidence="2 3">
    <name type="scientific">Floridaenema evergladense BLCC-F167</name>
    <dbReference type="NCBI Taxonomy" id="3153639"/>
    <lineage>
        <taxon>Bacteria</taxon>
        <taxon>Bacillati</taxon>
        <taxon>Cyanobacteriota</taxon>
        <taxon>Cyanophyceae</taxon>
        <taxon>Oscillatoriophycideae</taxon>
        <taxon>Aerosakkonematales</taxon>
        <taxon>Aerosakkonemataceae</taxon>
        <taxon>Floridanema</taxon>
        <taxon>Floridanema evergladense</taxon>
    </lineage>
</organism>
<dbReference type="EMBL" id="JBHFNT010000116">
    <property type="protein sequence ID" value="MFB2835651.1"/>
    <property type="molecule type" value="Genomic_DNA"/>
</dbReference>
<dbReference type="Gene3D" id="3.10.450.40">
    <property type="match status" value="1"/>
</dbReference>
<evidence type="ECO:0000313" key="2">
    <source>
        <dbReference type="EMBL" id="MFB2835651.1"/>
    </source>
</evidence>
<sequence length="143" mass="16609">MPEEYYYQQNNYIGSGLAFPLQINVQGGIQLSSNTPNIEESIIIILRTDLGERVYRPNFGSRLSELVFEPMNVQTLLLIRLYVEEALEMWEPRITLKEVRADPDPIRGKVDIIIEYQPKDSPDIRSLVYPFYLSPVGENIREF</sequence>
<proteinExistence type="predicted"/>
<name>A0ABV4WLM8_9CYAN</name>